<dbReference type="Pfam" id="PF03743">
    <property type="entry name" value="TrbI"/>
    <property type="match status" value="1"/>
</dbReference>
<evidence type="ECO:0000256" key="2">
    <source>
        <dbReference type="SAM" id="Phobius"/>
    </source>
</evidence>
<dbReference type="Proteomes" id="UP001524569">
    <property type="component" value="Unassembled WGS sequence"/>
</dbReference>
<dbReference type="InterPro" id="IPR005498">
    <property type="entry name" value="T4SS_VirB10/TraB/TrbI"/>
</dbReference>
<sequence>MKNTLLEKWDALNPTYQRVIVVTTIVATLMVAISLMLGDAPPPVQNASKKDVARHIFTDADPRSLGIDGLGAQIRKLQEDQHAIRSLLDGVVAQNNQYQASDQQRIKQLADQTGQTAQTQIEALKAEIDRLKTENKAEPSGAQTVLPPDAGAKSHSAKERVTNADNLFNPRAYQDPAAMPVDPIASNPARDSERNALQIRVIKQTTSTDPETKKKVEVAETKKAEQESVLIPAGSILSGNLLNGMDAPTGSSAQKNPFPVLVRLKADAILPNRYTADVKECFVVSSGFGDLSSERAYIRAESISCVRHDGGVIEVPLDAYAVGEDGKVGIRGRFVSKQGALLRNALLAGFLRGFSDMFGRTQTQVLALAGPAGVATTPFQRSFSQDSIEGGALRGTGYAMERLANYYIDYAENLFPVIEIDVTRKINLVVQRGTKLRLLEKS</sequence>
<keyword evidence="2" id="KW-1133">Transmembrane helix</keyword>
<gene>
    <name evidence="3" type="ORF">NP603_20435</name>
</gene>
<name>A0ABT1UN56_9GAMM</name>
<evidence type="ECO:0000313" key="4">
    <source>
        <dbReference type="Proteomes" id="UP001524569"/>
    </source>
</evidence>
<dbReference type="CDD" id="cd16430">
    <property type="entry name" value="TraB"/>
    <property type="match status" value="1"/>
</dbReference>
<proteinExistence type="predicted"/>
<accession>A0ABT1UN56</accession>
<keyword evidence="2" id="KW-0812">Transmembrane</keyword>
<keyword evidence="4" id="KW-1185">Reference proteome</keyword>
<comment type="caution">
    <text evidence="3">The sequence shown here is derived from an EMBL/GenBank/DDBJ whole genome shotgun (WGS) entry which is preliminary data.</text>
</comment>
<feature type="region of interest" description="Disordered" evidence="1">
    <location>
        <begin position="134"/>
        <end position="159"/>
    </location>
</feature>
<dbReference type="RefSeq" id="WP_256612713.1">
    <property type="nucleotide sequence ID" value="NZ_JANIBM010000051.1"/>
</dbReference>
<organism evidence="3 4">
    <name type="scientific">Methylomonas aurea</name>
    <dbReference type="NCBI Taxonomy" id="2952224"/>
    <lineage>
        <taxon>Bacteria</taxon>
        <taxon>Pseudomonadati</taxon>
        <taxon>Pseudomonadota</taxon>
        <taxon>Gammaproteobacteria</taxon>
        <taxon>Methylococcales</taxon>
        <taxon>Methylococcaceae</taxon>
        <taxon>Methylomonas</taxon>
    </lineage>
</organism>
<protein>
    <submittedName>
        <fullName evidence="3">TraB/VirB10 family protein</fullName>
    </submittedName>
</protein>
<dbReference type="EMBL" id="JANIBM010000051">
    <property type="protein sequence ID" value="MCQ8183491.1"/>
    <property type="molecule type" value="Genomic_DNA"/>
</dbReference>
<reference evidence="3 4" key="1">
    <citation type="submission" date="2022-07" db="EMBL/GenBank/DDBJ databases">
        <title>Methylomonas rivi sp. nov., Methylomonas rosea sp. nov., Methylomonas aureus sp. nov. and Methylomonas subterranea sp. nov., four novel methanotrophs isolated from a freshwater creek and the deep terrestrial subsurface.</title>
        <authorList>
            <person name="Abin C."/>
            <person name="Sankaranarayanan K."/>
            <person name="Garner C."/>
            <person name="Sindelar R."/>
            <person name="Kotary K."/>
            <person name="Garner R."/>
            <person name="Barclay S."/>
            <person name="Lawson P."/>
            <person name="Krumholz L."/>
        </authorList>
    </citation>
    <scope>NUCLEOTIDE SEQUENCE [LARGE SCALE GENOMIC DNA]</scope>
    <source>
        <strain evidence="3 4">SURF-1</strain>
    </source>
</reference>
<evidence type="ECO:0000256" key="1">
    <source>
        <dbReference type="SAM" id="MobiDB-lite"/>
    </source>
</evidence>
<keyword evidence="2" id="KW-0472">Membrane</keyword>
<feature type="transmembrane region" description="Helical" evidence="2">
    <location>
        <begin position="20"/>
        <end position="38"/>
    </location>
</feature>
<evidence type="ECO:0000313" key="3">
    <source>
        <dbReference type="EMBL" id="MCQ8183491.1"/>
    </source>
</evidence>